<evidence type="ECO:0000313" key="2">
    <source>
        <dbReference type="Proteomes" id="UP000176339"/>
    </source>
</evidence>
<sequence length="123" mass="14233">MLSGILKSKLWLVVGSTLLALTAFYLARETYQKWQIDTEVEKLQDEIVAVEGQNKEILELINYYKTTEYKERQARSILGLAKPGEFVVTLPPRKEQAAGDSAQMDSKTHLQEWWEYFFSASRK</sequence>
<dbReference type="Proteomes" id="UP000176339">
    <property type="component" value="Unassembled WGS sequence"/>
</dbReference>
<dbReference type="InterPro" id="IPR007060">
    <property type="entry name" value="FtsL/DivIC"/>
</dbReference>
<name>A0A1F5P3Z3_9BACT</name>
<accession>A0A1F5P3Z3</accession>
<dbReference type="Pfam" id="PF04977">
    <property type="entry name" value="DivIC"/>
    <property type="match status" value="1"/>
</dbReference>
<proteinExistence type="predicted"/>
<evidence type="ECO:0008006" key="3">
    <source>
        <dbReference type="Google" id="ProtNLM"/>
    </source>
</evidence>
<reference evidence="1 2" key="1">
    <citation type="journal article" date="2016" name="Nat. Commun.">
        <title>Thousands of microbial genomes shed light on interconnected biogeochemical processes in an aquifer system.</title>
        <authorList>
            <person name="Anantharaman K."/>
            <person name="Brown C.T."/>
            <person name="Hug L.A."/>
            <person name="Sharon I."/>
            <person name="Castelle C.J."/>
            <person name="Probst A.J."/>
            <person name="Thomas B.C."/>
            <person name="Singh A."/>
            <person name="Wilkins M.J."/>
            <person name="Karaoz U."/>
            <person name="Brodie E.L."/>
            <person name="Williams K.H."/>
            <person name="Hubbard S.S."/>
            <person name="Banfield J.F."/>
        </authorList>
    </citation>
    <scope>NUCLEOTIDE SEQUENCE [LARGE SCALE GENOMIC DNA]</scope>
</reference>
<dbReference type="AlphaFoldDB" id="A0A1F5P3Z3"/>
<gene>
    <name evidence="1" type="ORF">A2846_03860</name>
</gene>
<evidence type="ECO:0000313" key="1">
    <source>
        <dbReference type="EMBL" id="OGE84340.1"/>
    </source>
</evidence>
<dbReference type="EMBL" id="MFEN01000017">
    <property type="protein sequence ID" value="OGE84340.1"/>
    <property type="molecule type" value="Genomic_DNA"/>
</dbReference>
<comment type="caution">
    <text evidence="1">The sequence shown here is derived from an EMBL/GenBank/DDBJ whole genome shotgun (WGS) entry which is preliminary data.</text>
</comment>
<protein>
    <recommendedName>
        <fullName evidence="3">Septum formation initiator</fullName>
    </recommendedName>
</protein>
<organism evidence="1 2">
    <name type="scientific">Candidatus Doudnabacteria bacterium RIFCSPHIGHO2_01_FULL_49_9</name>
    <dbReference type="NCBI Taxonomy" id="1817827"/>
    <lineage>
        <taxon>Bacteria</taxon>
        <taxon>Candidatus Doudnaibacteriota</taxon>
    </lineage>
</organism>